<dbReference type="STRING" id="670154.SAMN04488002_0459"/>
<dbReference type="Proteomes" id="UP000199658">
    <property type="component" value="Unassembled WGS sequence"/>
</dbReference>
<evidence type="ECO:0000256" key="1">
    <source>
        <dbReference type="SAM" id="SignalP"/>
    </source>
</evidence>
<organism evidence="2 3">
    <name type="scientific">Litoreibacter janthinus</name>
    <dbReference type="NCBI Taxonomy" id="670154"/>
    <lineage>
        <taxon>Bacteria</taxon>
        <taxon>Pseudomonadati</taxon>
        <taxon>Pseudomonadota</taxon>
        <taxon>Alphaproteobacteria</taxon>
        <taxon>Rhodobacterales</taxon>
        <taxon>Roseobacteraceae</taxon>
        <taxon>Litoreibacter</taxon>
    </lineage>
</organism>
<dbReference type="PANTHER" id="PTHR36573">
    <property type="entry name" value="INTERMEMBRANE PHOSPHOLIPID TRANSPORT SYSTEM BINDING PROTEIN MLAC"/>
    <property type="match status" value="1"/>
</dbReference>
<accession>A0A1I6FWK8</accession>
<reference evidence="3" key="1">
    <citation type="submission" date="2016-10" db="EMBL/GenBank/DDBJ databases">
        <authorList>
            <person name="Varghese N."/>
            <person name="Submissions S."/>
        </authorList>
    </citation>
    <scope>NUCLEOTIDE SEQUENCE [LARGE SCALE GENOMIC DNA]</scope>
    <source>
        <strain evidence="3">DSM 26921</strain>
    </source>
</reference>
<feature type="chain" id="PRO_5011607521" evidence="1">
    <location>
        <begin position="28"/>
        <end position="199"/>
    </location>
</feature>
<name>A0A1I6FWK8_9RHOB</name>
<feature type="signal peptide" evidence="1">
    <location>
        <begin position="1"/>
        <end position="27"/>
    </location>
</feature>
<dbReference type="PANTHER" id="PTHR36573:SF1">
    <property type="entry name" value="INTERMEMBRANE PHOSPHOLIPID TRANSPORT SYSTEM BINDING PROTEIN MLAC"/>
    <property type="match status" value="1"/>
</dbReference>
<dbReference type="Gene3D" id="3.10.450.710">
    <property type="entry name" value="Tgt2/MlaC"/>
    <property type="match status" value="1"/>
</dbReference>
<gene>
    <name evidence="2" type="ORF">SAMN04488002_0459</name>
</gene>
<keyword evidence="3" id="KW-1185">Reference proteome</keyword>
<dbReference type="EMBL" id="FOYO01000001">
    <property type="protein sequence ID" value="SFR34301.1"/>
    <property type="molecule type" value="Genomic_DNA"/>
</dbReference>
<evidence type="ECO:0000313" key="2">
    <source>
        <dbReference type="EMBL" id="SFR34301.1"/>
    </source>
</evidence>
<dbReference type="InterPro" id="IPR042245">
    <property type="entry name" value="Tgt2/MlaC_sf"/>
</dbReference>
<keyword evidence="1" id="KW-0732">Signal</keyword>
<dbReference type="InterPro" id="IPR008869">
    <property type="entry name" value="MlaC/ttg2D"/>
</dbReference>
<evidence type="ECO:0000313" key="3">
    <source>
        <dbReference type="Proteomes" id="UP000199658"/>
    </source>
</evidence>
<sequence length="199" mass="21409">MVMNNTFSRRAFVASLAALTLPLPAFALSGSAAENLVESAVADINKIIASGKSESAILRDFQRVFERYADVNIIALTTLGPARRTASNAEVAAFVDAFKGYFTRKYGRRFNEFVGGQIIVEGSRSAKSNVEVQSTAKLRGSAPFKVTWLVSDKSGSPKIFNIVIEGVNTLTSERAEIGAMLDKRRGDIGALTADLKKLG</sequence>
<proteinExistence type="predicted"/>
<dbReference type="AlphaFoldDB" id="A0A1I6FWK8"/>
<dbReference type="Pfam" id="PF05494">
    <property type="entry name" value="MlaC"/>
    <property type="match status" value="1"/>
</dbReference>
<protein>
    <submittedName>
        <fullName evidence="2">Phospholipid transport system substrate-binding protein</fullName>
    </submittedName>
</protein>